<keyword evidence="2" id="KW-0732">Signal</keyword>
<reference evidence="4 5" key="2">
    <citation type="journal article" date="2009" name="Proc. Natl. Acad. Sci. U.S.A.">
        <title>On the chimeric nature, thermophilic origin, and phylogenetic placement of the Thermotogales.</title>
        <authorList>
            <person name="Zhaxybayeva O."/>
            <person name="Swithers K.S."/>
            <person name="Lapierre P."/>
            <person name="Fournier G.P."/>
            <person name="Bickhart D.M."/>
            <person name="DeBoy R.T."/>
            <person name="Nelson K.E."/>
            <person name="Nesbo C.L."/>
            <person name="Doolittle W.F."/>
            <person name="Gogarten J.P."/>
            <person name="Noll K.M."/>
        </authorList>
    </citation>
    <scope>NUCLEOTIDE SEQUENCE [LARGE SCALE GENOMIC DNA]</scope>
    <source>
        <strain evidence="5">ATCC 35602 / DSM 5306 / Rt17-B1</strain>
    </source>
</reference>
<dbReference type="AlphaFoldDB" id="A7HKP0"/>
<dbReference type="Pfam" id="PF13458">
    <property type="entry name" value="Peripla_BP_6"/>
    <property type="match status" value="1"/>
</dbReference>
<dbReference type="SUPFAM" id="SSF53822">
    <property type="entry name" value="Periplasmic binding protein-like I"/>
    <property type="match status" value="1"/>
</dbReference>
<dbReference type="RefSeq" id="WP_011993792.1">
    <property type="nucleotide sequence ID" value="NC_009718.1"/>
</dbReference>
<dbReference type="eggNOG" id="COG0683">
    <property type="taxonomic scope" value="Bacteria"/>
</dbReference>
<dbReference type="HOGENOM" id="CLU_902939_0_0_0"/>
<organism evidence="4 5">
    <name type="scientific">Fervidobacterium nodosum (strain ATCC 35602 / DSM 5306 / Rt17-B1)</name>
    <dbReference type="NCBI Taxonomy" id="381764"/>
    <lineage>
        <taxon>Bacteria</taxon>
        <taxon>Thermotogati</taxon>
        <taxon>Thermotogota</taxon>
        <taxon>Thermotogae</taxon>
        <taxon>Thermotogales</taxon>
        <taxon>Fervidobacteriaceae</taxon>
        <taxon>Fervidobacterium</taxon>
    </lineage>
</organism>
<gene>
    <name evidence="4" type="ordered locus">Fnod_0618</name>
</gene>
<evidence type="ECO:0000256" key="1">
    <source>
        <dbReference type="ARBA" id="ARBA00010062"/>
    </source>
</evidence>
<accession>A7HKP0</accession>
<proteinExistence type="inferred from homology"/>
<protein>
    <recommendedName>
        <fullName evidence="3">Leucine-binding protein domain-containing protein</fullName>
    </recommendedName>
</protein>
<sequence>MTRFLITIILIFTIAIFWFVNSSKYVGYIYNPRTASKDFLASGYSNLNLLAFDSESNLEKTFRMLEEKGIKIIIGPPTSAEGEMILPYLKKYNSVALSATISSTKLLNSGYIYSFTVSNKFILEKLRQLLDFLDSKKVLLVSDPSNRQYSDEFKGIFSTFEGMNLYYYNINSLKSINATDFDTVVMTIFPKDAAEVVKEMKKENPSLKFVGMDSVMAENFVNLGGQAVEGVYIIYSMGDFENPEYELISEIADFLSKHKFLSADQFKRFLKTNVIETPKGRYHYNNESIDREVKIFMVKNGKFVPVQVF</sequence>
<name>A7HKP0_FERNB</name>
<reference evidence="4 5" key="1">
    <citation type="submission" date="2007-07" db="EMBL/GenBank/DDBJ databases">
        <title>Complete sequence of Fervidobacterium nodosum Rt17-B1.</title>
        <authorList>
            <consortium name="US DOE Joint Genome Institute"/>
            <person name="Copeland A."/>
            <person name="Lucas S."/>
            <person name="Lapidus A."/>
            <person name="Barry K."/>
            <person name="Glavina del Rio T."/>
            <person name="Dalin E."/>
            <person name="Tice H."/>
            <person name="Pitluck S."/>
            <person name="Saunders E."/>
            <person name="Brettin T."/>
            <person name="Bruce D."/>
            <person name="Detter J.C."/>
            <person name="Han C."/>
            <person name="Schmutz J."/>
            <person name="Larimer F."/>
            <person name="Land M."/>
            <person name="Hauser L."/>
            <person name="Kyrpides N."/>
            <person name="Mikhailova N."/>
            <person name="Nelson K."/>
            <person name="Gogarten J.P."/>
            <person name="Noll K."/>
            <person name="Richardson P."/>
        </authorList>
    </citation>
    <scope>NUCLEOTIDE SEQUENCE [LARGE SCALE GENOMIC DNA]</scope>
    <source>
        <strain evidence="5">ATCC 35602 / DSM 5306 / Rt17-B1</strain>
    </source>
</reference>
<feature type="domain" description="Leucine-binding protein" evidence="3">
    <location>
        <begin position="53"/>
        <end position="234"/>
    </location>
</feature>
<dbReference type="PANTHER" id="PTHR30483">
    <property type="entry name" value="LEUCINE-SPECIFIC-BINDING PROTEIN"/>
    <property type="match status" value="1"/>
</dbReference>
<dbReference type="Gene3D" id="3.40.50.2300">
    <property type="match status" value="2"/>
</dbReference>
<comment type="similarity">
    <text evidence="1">Belongs to the leucine-binding protein family.</text>
</comment>
<evidence type="ECO:0000259" key="3">
    <source>
        <dbReference type="Pfam" id="PF13458"/>
    </source>
</evidence>
<evidence type="ECO:0000313" key="4">
    <source>
        <dbReference type="EMBL" id="ABS60473.1"/>
    </source>
</evidence>
<dbReference type="Proteomes" id="UP000002415">
    <property type="component" value="Chromosome"/>
</dbReference>
<dbReference type="PANTHER" id="PTHR30483:SF6">
    <property type="entry name" value="PERIPLASMIC BINDING PROTEIN OF ABC TRANSPORTER FOR NATURAL AMINO ACIDS"/>
    <property type="match status" value="1"/>
</dbReference>
<dbReference type="STRING" id="381764.Fnod_0618"/>
<dbReference type="InterPro" id="IPR028081">
    <property type="entry name" value="Leu-bd"/>
</dbReference>
<dbReference type="KEGG" id="fno:Fnod_0618"/>
<keyword evidence="5" id="KW-1185">Reference proteome</keyword>
<dbReference type="InterPro" id="IPR028082">
    <property type="entry name" value="Peripla_BP_I"/>
</dbReference>
<evidence type="ECO:0000313" key="5">
    <source>
        <dbReference type="Proteomes" id="UP000002415"/>
    </source>
</evidence>
<evidence type="ECO:0000256" key="2">
    <source>
        <dbReference type="ARBA" id="ARBA00022729"/>
    </source>
</evidence>
<dbReference type="EMBL" id="CP000771">
    <property type="protein sequence ID" value="ABS60473.1"/>
    <property type="molecule type" value="Genomic_DNA"/>
</dbReference>
<dbReference type="InterPro" id="IPR051010">
    <property type="entry name" value="BCAA_transport"/>
</dbReference>
<dbReference type="OrthoDB" id="46985at2"/>